<evidence type="ECO:0000313" key="1">
    <source>
        <dbReference type="EMBL" id="MBO2990913.1"/>
    </source>
</evidence>
<dbReference type="AlphaFoldDB" id="A0A939TNU8"/>
<sequence>MSEHDTEDVADGLLDRVELIESQPLAERAARYQQVHDELIAELERSDREGGHAERV</sequence>
<protein>
    <submittedName>
        <fullName evidence="1">Uncharacterized protein</fullName>
    </submittedName>
</protein>
<dbReference type="RefSeq" id="WP_208240258.1">
    <property type="nucleotide sequence ID" value="NZ_BAAAQU010000002.1"/>
</dbReference>
<organism evidence="1 2">
    <name type="scientific">Leucobacter tardus</name>
    <dbReference type="NCBI Taxonomy" id="501483"/>
    <lineage>
        <taxon>Bacteria</taxon>
        <taxon>Bacillati</taxon>
        <taxon>Actinomycetota</taxon>
        <taxon>Actinomycetes</taxon>
        <taxon>Micrococcales</taxon>
        <taxon>Microbacteriaceae</taxon>
        <taxon>Leucobacter</taxon>
    </lineage>
</organism>
<reference evidence="1" key="1">
    <citation type="submission" date="2021-03" db="EMBL/GenBank/DDBJ databases">
        <title>Leucobacter chromiisoli sp. nov., isolated from chromium-containing soil of chemical plant.</title>
        <authorList>
            <person name="Xu Z."/>
        </authorList>
    </citation>
    <scope>NUCLEOTIDE SEQUENCE</scope>
    <source>
        <strain evidence="1">K 70/01</strain>
    </source>
</reference>
<keyword evidence="2" id="KW-1185">Reference proteome</keyword>
<dbReference type="EMBL" id="JAGFBF010000005">
    <property type="protein sequence ID" value="MBO2990913.1"/>
    <property type="molecule type" value="Genomic_DNA"/>
</dbReference>
<accession>A0A939TNU8</accession>
<evidence type="ECO:0000313" key="2">
    <source>
        <dbReference type="Proteomes" id="UP000668403"/>
    </source>
</evidence>
<name>A0A939TNU8_9MICO</name>
<gene>
    <name evidence="1" type="ORF">J4H85_12985</name>
</gene>
<proteinExistence type="predicted"/>
<comment type="caution">
    <text evidence="1">The sequence shown here is derived from an EMBL/GenBank/DDBJ whole genome shotgun (WGS) entry which is preliminary data.</text>
</comment>
<dbReference type="Proteomes" id="UP000668403">
    <property type="component" value="Unassembled WGS sequence"/>
</dbReference>